<feature type="domain" description="YrdC-like" evidence="1">
    <location>
        <begin position="20"/>
        <end position="224"/>
    </location>
</feature>
<protein>
    <submittedName>
        <fullName evidence="2">Translation factor (SUA5)</fullName>
    </submittedName>
</protein>
<dbReference type="InterPro" id="IPR017945">
    <property type="entry name" value="DHBP_synth_RibB-like_a/b_dom"/>
</dbReference>
<gene>
    <name evidence="2" type="ORF">FC26_GL001246</name>
</gene>
<dbReference type="AlphaFoldDB" id="A0A0R2A7R2"/>
<dbReference type="SUPFAM" id="SSF55821">
    <property type="entry name" value="YrdC/RibB"/>
    <property type="match status" value="1"/>
</dbReference>
<dbReference type="PROSITE" id="PS51163">
    <property type="entry name" value="YRDC"/>
    <property type="match status" value="1"/>
</dbReference>
<comment type="caution">
    <text evidence="2">The sequence shown here is derived from an EMBL/GenBank/DDBJ whole genome shotgun (WGS) entry which is preliminary data.</text>
</comment>
<dbReference type="EMBL" id="AYYY01000001">
    <property type="protein sequence ID" value="KRM62815.1"/>
    <property type="molecule type" value="Genomic_DNA"/>
</dbReference>
<dbReference type="STRING" id="1423813.FC26_GL001246"/>
<dbReference type="Gene3D" id="3.90.870.10">
    <property type="entry name" value="DHBP synthase"/>
    <property type="match status" value="1"/>
</dbReference>
<sequence length="269" mass="29924">MRNNQTSKPSAAAKTVKWQGAVQAEGIEKLKGNGGMIVSPTKVGYIIMTSDVKGLERKFAAKKRKRNKPGVVLCGSMEQVKELAQMTPEIEALYQKHWDQDILLGCILPWKEKAKAQLPNDGTKDLMMDKRETSCFVIKFGKPSEQIAHELWTKYHKFSFASSANPSGKGNRGLVTGIGERIEAAADVIIEADDYVASIQPDKTVDTRYEQGVMVSMVDESGELVPRQNGRIGVQPAPIVIRKGLDVDKIMENMSQVFSSWNYEHGLYY</sequence>
<proteinExistence type="predicted"/>
<organism evidence="2 3">
    <name type="scientific">Paucilactobacillus vaccinostercus DSM 20634</name>
    <dbReference type="NCBI Taxonomy" id="1423813"/>
    <lineage>
        <taxon>Bacteria</taxon>
        <taxon>Bacillati</taxon>
        <taxon>Bacillota</taxon>
        <taxon>Bacilli</taxon>
        <taxon>Lactobacillales</taxon>
        <taxon>Lactobacillaceae</taxon>
        <taxon>Paucilactobacillus</taxon>
    </lineage>
</organism>
<dbReference type="Proteomes" id="UP000051733">
    <property type="component" value="Unassembled WGS sequence"/>
</dbReference>
<dbReference type="GO" id="GO:0003725">
    <property type="term" value="F:double-stranded RNA binding"/>
    <property type="evidence" value="ECO:0007669"/>
    <property type="project" value="InterPro"/>
</dbReference>
<name>A0A0R2A7R2_9LACO</name>
<dbReference type="PATRIC" id="fig|1423813.3.peg.1268"/>
<dbReference type="Pfam" id="PF01300">
    <property type="entry name" value="Sua5_yciO_yrdC"/>
    <property type="match status" value="1"/>
</dbReference>
<evidence type="ECO:0000313" key="3">
    <source>
        <dbReference type="Proteomes" id="UP000051733"/>
    </source>
</evidence>
<accession>A0A0R2A7R2</accession>
<dbReference type="InterPro" id="IPR006070">
    <property type="entry name" value="Sua5-like_dom"/>
</dbReference>
<evidence type="ECO:0000313" key="2">
    <source>
        <dbReference type="EMBL" id="KRM62815.1"/>
    </source>
</evidence>
<reference evidence="2 3" key="1">
    <citation type="journal article" date="2015" name="Genome Announc.">
        <title>Expanding the biotechnology potential of lactobacilli through comparative genomics of 213 strains and associated genera.</title>
        <authorList>
            <person name="Sun Z."/>
            <person name="Harris H.M."/>
            <person name="McCann A."/>
            <person name="Guo C."/>
            <person name="Argimon S."/>
            <person name="Zhang W."/>
            <person name="Yang X."/>
            <person name="Jeffery I.B."/>
            <person name="Cooney J.C."/>
            <person name="Kagawa T.F."/>
            <person name="Liu W."/>
            <person name="Song Y."/>
            <person name="Salvetti E."/>
            <person name="Wrobel A."/>
            <person name="Rasinkangas P."/>
            <person name="Parkhill J."/>
            <person name="Rea M.C."/>
            <person name="O'Sullivan O."/>
            <person name="Ritari J."/>
            <person name="Douillard F.P."/>
            <person name="Paul Ross R."/>
            <person name="Yang R."/>
            <person name="Briner A.E."/>
            <person name="Felis G.E."/>
            <person name="de Vos W.M."/>
            <person name="Barrangou R."/>
            <person name="Klaenhammer T.R."/>
            <person name="Caufield P.W."/>
            <person name="Cui Y."/>
            <person name="Zhang H."/>
            <person name="O'Toole P.W."/>
        </authorList>
    </citation>
    <scope>NUCLEOTIDE SEQUENCE [LARGE SCALE GENOMIC DNA]</scope>
    <source>
        <strain evidence="2 3">DSM 20634</strain>
    </source>
</reference>
<keyword evidence="3" id="KW-1185">Reference proteome</keyword>
<evidence type="ECO:0000259" key="1">
    <source>
        <dbReference type="PROSITE" id="PS51163"/>
    </source>
</evidence>